<gene>
    <name evidence="7" type="primary">hisC</name>
    <name evidence="9" type="ORF">SAMN04487895_1178</name>
</gene>
<dbReference type="STRING" id="1333845.SAMN04487895_1178"/>
<proteinExistence type="inferred from homology"/>
<dbReference type="Gene3D" id="3.90.1150.10">
    <property type="entry name" value="Aspartate Aminotransferase, domain 1"/>
    <property type="match status" value="1"/>
</dbReference>
<sequence>MFSINRVSFIFNFRRLKLMSSALPYKKGLHSIDPYIPGKRLEEVMKELGLRKVIKLASNENPLGCSPRVTEAAAAVLQSPSRYPDGGSSELKAELSRLTGLGPQQFVIGAGSFELIAFVAETFIGPGDEAIMPTPSFSWYGTVTKLQEGRIIQVPLIAHHVDLDAIKREITDKTRVIWLCNPNNPTGTIFTEGQLSRFLKDIPSSIVIAMDEAYCDFVTGGQGYPDTLNWIGQYPNLIVLRTFSKIYGLASLRIGYAAASEETADYMNRCRQIFNVNAVAQASALAGLKDAGFRERVYENNRQGKEYFYKAFGELGLDYIPTEASFIMVHTGQDSETLYQQLLKEGVIIRPGAAYGMQEWLRVSIGTMEENRIFIEALHKVLKAPEAAGSSKG</sequence>
<dbReference type="NCBIfam" id="TIGR01141">
    <property type="entry name" value="hisC"/>
    <property type="match status" value="1"/>
</dbReference>
<keyword evidence="7" id="KW-0028">Amino-acid biosynthesis</keyword>
<name>A0A1H8UCB5_9BACL</name>
<evidence type="ECO:0000313" key="10">
    <source>
        <dbReference type="Proteomes" id="UP000198809"/>
    </source>
</evidence>
<comment type="catalytic activity">
    <reaction evidence="7">
        <text>L-histidinol phosphate + 2-oxoglutarate = 3-(imidazol-4-yl)-2-oxopropyl phosphate + L-glutamate</text>
        <dbReference type="Rhea" id="RHEA:23744"/>
        <dbReference type="ChEBI" id="CHEBI:16810"/>
        <dbReference type="ChEBI" id="CHEBI:29985"/>
        <dbReference type="ChEBI" id="CHEBI:57766"/>
        <dbReference type="ChEBI" id="CHEBI:57980"/>
        <dbReference type="EC" id="2.6.1.9"/>
    </reaction>
</comment>
<dbReference type="UniPathway" id="UPA00031">
    <property type="reaction ID" value="UER00012"/>
</dbReference>
<evidence type="ECO:0000256" key="4">
    <source>
        <dbReference type="ARBA" id="ARBA00022679"/>
    </source>
</evidence>
<dbReference type="PANTHER" id="PTHR43643">
    <property type="entry name" value="HISTIDINOL-PHOSPHATE AMINOTRANSFERASE 2"/>
    <property type="match status" value="1"/>
</dbReference>
<protein>
    <recommendedName>
        <fullName evidence="7">Histidinol-phosphate aminotransferase</fullName>
        <ecNumber evidence="7">2.6.1.9</ecNumber>
    </recommendedName>
    <alternativeName>
        <fullName evidence="7">Imidazole acetol-phosphate transaminase</fullName>
    </alternativeName>
</protein>
<dbReference type="PANTHER" id="PTHR43643:SF3">
    <property type="entry name" value="HISTIDINOL-PHOSPHATE AMINOTRANSFERASE"/>
    <property type="match status" value="1"/>
</dbReference>
<reference evidence="9 10" key="1">
    <citation type="submission" date="2016-10" db="EMBL/GenBank/DDBJ databases">
        <authorList>
            <person name="de Groot N.N."/>
        </authorList>
    </citation>
    <scope>NUCLEOTIDE SEQUENCE [LARGE SCALE GENOMIC DNA]</scope>
    <source>
        <strain evidence="9 10">CGMCC 1.10238</strain>
    </source>
</reference>
<dbReference type="Proteomes" id="UP000198809">
    <property type="component" value="Unassembled WGS sequence"/>
</dbReference>
<dbReference type="GO" id="GO:0030170">
    <property type="term" value="F:pyridoxal phosphate binding"/>
    <property type="evidence" value="ECO:0007669"/>
    <property type="project" value="InterPro"/>
</dbReference>
<dbReference type="InterPro" id="IPR050106">
    <property type="entry name" value="HistidinolP_aminotransfase"/>
</dbReference>
<feature type="domain" description="Aminotransferase class I/classII large" evidence="8">
    <location>
        <begin position="52"/>
        <end position="378"/>
    </location>
</feature>
<dbReference type="SUPFAM" id="SSF53383">
    <property type="entry name" value="PLP-dependent transferases"/>
    <property type="match status" value="1"/>
</dbReference>
<dbReference type="InterPro" id="IPR005861">
    <property type="entry name" value="HisP_aminotrans"/>
</dbReference>
<dbReference type="GO" id="GO:0004400">
    <property type="term" value="F:histidinol-phosphate transaminase activity"/>
    <property type="evidence" value="ECO:0007669"/>
    <property type="project" value="UniProtKB-UniRule"/>
</dbReference>
<organism evidence="9 10">
    <name type="scientific">Paenibacillus sophorae</name>
    <dbReference type="NCBI Taxonomy" id="1333845"/>
    <lineage>
        <taxon>Bacteria</taxon>
        <taxon>Bacillati</taxon>
        <taxon>Bacillota</taxon>
        <taxon>Bacilli</taxon>
        <taxon>Bacillales</taxon>
        <taxon>Paenibacillaceae</taxon>
        <taxon>Paenibacillus</taxon>
    </lineage>
</organism>
<dbReference type="InterPro" id="IPR015424">
    <property type="entry name" value="PyrdxlP-dep_Trfase"/>
</dbReference>
<dbReference type="EC" id="2.6.1.9" evidence="7"/>
<dbReference type="AlphaFoldDB" id="A0A1H8UCB5"/>
<dbReference type="HAMAP" id="MF_01023">
    <property type="entry name" value="HisC_aminotrans_2"/>
    <property type="match status" value="1"/>
</dbReference>
<evidence type="ECO:0000256" key="1">
    <source>
        <dbReference type="ARBA" id="ARBA00001933"/>
    </source>
</evidence>
<comment type="cofactor">
    <cofactor evidence="1 7">
        <name>pyridoxal 5'-phosphate</name>
        <dbReference type="ChEBI" id="CHEBI:597326"/>
    </cofactor>
</comment>
<evidence type="ECO:0000256" key="5">
    <source>
        <dbReference type="ARBA" id="ARBA00022898"/>
    </source>
</evidence>
<evidence type="ECO:0000256" key="7">
    <source>
        <dbReference type="HAMAP-Rule" id="MF_01023"/>
    </source>
</evidence>
<comment type="similarity">
    <text evidence="7">Belongs to the class-II pyridoxal-phosphate-dependent aminotransferase family. Histidinol-phosphate aminotransferase subfamily.</text>
</comment>
<comment type="pathway">
    <text evidence="7">Amino-acid biosynthesis; L-histidine biosynthesis; L-histidine from 5-phospho-alpha-D-ribose 1-diphosphate: step 7/9.</text>
</comment>
<dbReference type="InterPro" id="IPR015421">
    <property type="entry name" value="PyrdxlP-dep_Trfase_major"/>
</dbReference>
<dbReference type="CDD" id="cd00609">
    <property type="entry name" value="AAT_like"/>
    <property type="match status" value="1"/>
</dbReference>
<evidence type="ECO:0000256" key="6">
    <source>
        <dbReference type="ARBA" id="ARBA00023102"/>
    </source>
</evidence>
<dbReference type="Gene3D" id="3.40.640.10">
    <property type="entry name" value="Type I PLP-dependent aspartate aminotransferase-like (Major domain)"/>
    <property type="match status" value="1"/>
</dbReference>
<dbReference type="InterPro" id="IPR015422">
    <property type="entry name" value="PyrdxlP-dep_Trfase_small"/>
</dbReference>
<keyword evidence="6 7" id="KW-0368">Histidine biosynthesis</keyword>
<dbReference type="GO" id="GO:0000105">
    <property type="term" value="P:L-histidine biosynthetic process"/>
    <property type="evidence" value="ECO:0007669"/>
    <property type="project" value="UniProtKB-UniRule"/>
</dbReference>
<dbReference type="Pfam" id="PF00155">
    <property type="entry name" value="Aminotran_1_2"/>
    <property type="match status" value="1"/>
</dbReference>
<dbReference type="OrthoDB" id="9813612at2"/>
<evidence type="ECO:0000256" key="3">
    <source>
        <dbReference type="ARBA" id="ARBA00022576"/>
    </source>
</evidence>
<keyword evidence="3 7" id="KW-0032">Aminotransferase</keyword>
<feature type="modified residue" description="N6-(pyridoxal phosphate)lysine" evidence="7">
    <location>
        <position position="245"/>
    </location>
</feature>
<dbReference type="EMBL" id="FODH01000017">
    <property type="protein sequence ID" value="SEP00504.1"/>
    <property type="molecule type" value="Genomic_DNA"/>
</dbReference>
<keyword evidence="4 7" id="KW-0808">Transferase</keyword>
<comment type="subunit">
    <text evidence="2 7">Homodimer.</text>
</comment>
<evidence type="ECO:0000313" key="9">
    <source>
        <dbReference type="EMBL" id="SEP00504.1"/>
    </source>
</evidence>
<accession>A0A1H8UCB5</accession>
<dbReference type="InterPro" id="IPR004839">
    <property type="entry name" value="Aminotransferase_I/II_large"/>
</dbReference>
<keyword evidence="5 7" id="KW-0663">Pyridoxal phosphate</keyword>
<evidence type="ECO:0000256" key="2">
    <source>
        <dbReference type="ARBA" id="ARBA00011738"/>
    </source>
</evidence>
<evidence type="ECO:0000259" key="8">
    <source>
        <dbReference type="Pfam" id="PF00155"/>
    </source>
</evidence>